<dbReference type="Proteomes" id="UP000245783">
    <property type="component" value="Unassembled WGS sequence"/>
</dbReference>
<organism evidence="1 2">
    <name type="scientific">Ceraceosorus guamensis</name>
    <dbReference type="NCBI Taxonomy" id="1522189"/>
    <lineage>
        <taxon>Eukaryota</taxon>
        <taxon>Fungi</taxon>
        <taxon>Dikarya</taxon>
        <taxon>Basidiomycota</taxon>
        <taxon>Ustilaginomycotina</taxon>
        <taxon>Exobasidiomycetes</taxon>
        <taxon>Ceraceosorales</taxon>
        <taxon>Ceraceosoraceae</taxon>
        <taxon>Ceraceosorus</taxon>
    </lineage>
</organism>
<accession>A0A316W244</accession>
<dbReference type="AlphaFoldDB" id="A0A316W244"/>
<dbReference type="RefSeq" id="XP_025370754.1">
    <property type="nucleotide sequence ID" value="XM_025517564.1"/>
</dbReference>
<evidence type="ECO:0000313" key="1">
    <source>
        <dbReference type="EMBL" id="PWN43594.1"/>
    </source>
</evidence>
<sequence>MSSIGGAAASAAAQGTTRAFACRCRSGSESSSLSFGGVGLWNASFVPFMLLRAKAICWQSLPRSRTQPHAPTHTTAAALVRSISEAKVACPRDRNSDGTFTAHILGTIPSKGTPILGVNEVGSRHMLTASNLTLSSLSALLDHGAAAIDACLRSSVRV</sequence>
<reference evidence="1 2" key="1">
    <citation type="journal article" date="2018" name="Mol. Biol. Evol.">
        <title>Broad Genomic Sampling Reveals a Smut Pathogenic Ancestry of the Fungal Clade Ustilaginomycotina.</title>
        <authorList>
            <person name="Kijpornyongpan T."/>
            <person name="Mondo S.J."/>
            <person name="Barry K."/>
            <person name="Sandor L."/>
            <person name="Lee J."/>
            <person name="Lipzen A."/>
            <person name="Pangilinan J."/>
            <person name="LaButti K."/>
            <person name="Hainaut M."/>
            <person name="Henrissat B."/>
            <person name="Grigoriev I.V."/>
            <person name="Spatafora J.W."/>
            <person name="Aime M.C."/>
        </authorList>
    </citation>
    <scope>NUCLEOTIDE SEQUENCE [LARGE SCALE GENOMIC DNA]</scope>
    <source>
        <strain evidence="1 2">MCA 4658</strain>
    </source>
</reference>
<gene>
    <name evidence="1" type="ORF">IE81DRAFT_71976</name>
</gene>
<dbReference type="InParanoid" id="A0A316W244"/>
<keyword evidence="2" id="KW-1185">Reference proteome</keyword>
<dbReference type="GeneID" id="37039434"/>
<name>A0A316W244_9BASI</name>
<protein>
    <submittedName>
        <fullName evidence="1">Uncharacterized protein</fullName>
    </submittedName>
</protein>
<dbReference type="EMBL" id="KZ819368">
    <property type="protein sequence ID" value="PWN43594.1"/>
    <property type="molecule type" value="Genomic_DNA"/>
</dbReference>
<evidence type="ECO:0000313" key="2">
    <source>
        <dbReference type="Proteomes" id="UP000245783"/>
    </source>
</evidence>
<proteinExistence type="predicted"/>